<feature type="transmembrane region" description="Helical" evidence="6">
    <location>
        <begin position="414"/>
        <end position="434"/>
    </location>
</feature>
<feature type="chain" id="PRO_5027573940" evidence="7">
    <location>
        <begin position="22"/>
        <end position="474"/>
    </location>
</feature>
<feature type="transmembrane region" description="Helical" evidence="6">
    <location>
        <begin position="236"/>
        <end position="255"/>
    </location>
</feature>
<keyword evidence="3 6" id="KW-1133">Transmembrane helix</keyword>
<feature type="transmembrane region" description="Helical" evidence="6">
    <location>
        <begin position="267"/>
        <end position="289"/>
    </location>
</feature>
<evidence type="ECO:0000259" key="9">
    <source>
        <dbReference type="Pfam" id="PF21892"/>
    </source>
</evidence>
<evidence type="ECO:0000313" key="11">
    <source>
        <dbReference type="Proteomes" id="UP000580250"/>
    </source>
</evidence>
<keyword evidence="2 6" id="KW-0812">Transmembrane</keyword>
<comment type="subcellular location">
    <subcellularLocation>
        <location evidence="1">Membrane</location>
        <topology evidence="1">Multi-pass membrane protein</topology>
    </subcellularLocation>
</comment>
<dbReference type="EMBL" id="CAJEWN010000179">
    <property type="protein sequence ID" value="CAD2171185.1"/>
    <property type="molecule type" value="Genomic_DNA"/>
</dbReference>
<dbReference type="GO" id="GO:0007186">
    <property type="term" value="P:G protein-coupled receptor signaling pathway"/>
    <property type="evidence" value="ECO:0007669"/>
    <property type="project" value="InterPro"/>
</dbReference>
<dbReference type="InterPro" id="IPR047831">
    <property type="entry name" value="GPR180/TMEM145"/>
</dbReference>
<evidence type="ECO:0000256" key="6">
    <source>
        <dbReference type="SAM" id="Phobius"/>
    </source>
</evidence>
<dbReference type="PANTHER" id="PTHR23252">
    <property type="entry name" value="INTIMAL THICKNESS RECEPTOR-RELATED"/>
    <property type="match status" value="1"/>
</dbReference>
<sequence length="474" mass="56005">MGYNIFIIIVIFCFSIKLVEGKISSGILISNNDWEYLDRFCFVSQEGTFKYNIYYPKNFELQSIYMYYDTDNQWKAAYNNASLTCNDRERLLDPKNYQIIRLAPSAKFIDEHSSCEIIEKNNESWYHCFGKRSFFSMRPRWWYFAIGNCDSQNGLYLEYSLLMTNSHNKTNRWKYHFSFDEFCKLIIKYLKILPIFSDALLISLLFLFLIIVVLLSSIIFSYVLKKRKMLHITFRLFLHSLFCELIASTLLWMHFDRYADDGEGMPLLKFCSMILRQFSIVLFVLLLFLIAKGYTITRAKISTCSSIKIVFFISAYFILRLLMLGWEIIIFDPAQITYMSESVPAYCIIYLNICGWIWFSRCSWVTVKKYPLKKRFYIFMNIFSTFWFWSGPIVLIIANFILDNWVREEVVQGVDSAIITAGFIFFLILTCPFCKAKHFPYHIRTNQIANQQNNFPNNVYEIGAIQNGTTNNCA</sequence>
<evidence type="ECO:0000256" key="3">
    <source>
        <dbReference type="ARBA" id="ARBA00022989"/>
    </source>
</evidence>
<dbReference type="OrthoDB" id="205745at2759"/>
<dbReference type="InterPro" id="IPR053880">
    <property type="entry name" value="GPR180-like_N"/>
</dbReference>
<keyword evidence="5" id="KW-0325">Glycoprotein</keyword>
<evidence type="ECO:0000313" key="10">
    <source>
        <dbReference type="EMBL" id="CAD2171185.1"/>
    </source>
</evidence>
<dbReference type="Pfam" id="PF10192">
    <property type="entry name" value="GPR180-TMEM145_TM"/>
    <property type="match status" value="1"/>
</dbReference>
<evidence type="ECO:0000256" key="4">
    <source>
        <dbReference type="ARBA" id="ARBA00023136"/>
    </source>
</evidence>
<dbReference type="GO" id="GO:0016020">
    <property type="term" value="C:membrane"/>
    <property type="evidence" value="ECO:0007669"/>
    <property type="project" value="UniProtKB-SubCell"/>
</dbReference>
<feature type="domain" description="GPR180-like N-terminal" evidence="9">
    <location>
        <begin position="25"/>
        <end position="159"/>
    </location>
</feature>
<dbReference type="Pfam" id="PF21892">
    <property type="entry name" value="TMEM145_N"/>
    <property type="match status" value="1"/>
</dbReference>
<evidence type="ECO:0000256" key="5">
    <source>
        <dbReference type="ARBA" id="ARBA00023180"/>
    </source>
</evidence>
<accession>A0A6V7V892</accession>
<dbReference type="Proteomes" id="UP000580250">
    <property type="component" value="Unassembled WGS sequence"/>
</dbReference>
<proteinExistence type="predicted"/>
<dbReference type="PANTHER" id="PTHR23252:SF24">
    <property type="entry name" value="TRANSMEMBRANE PROTEIN 145"/>
    <property type="match status" value="1"/>
</dbReference>
<keyword evidence="4 6" id="KW-0472">Membrane</keyword>
<organism evidence="10 11">
    <name type="scientific">Meloidogyne enterolobii</name>
    <name type="common">Root-knot nematode worm</name>
    <name type="synonym">Meloidogyne mayaguensis</name>
    <dbReference type="NCBI Taxonomy" id="390850"/>
    <lineage>
        <taxon>Eukaryota</taxon>
        <taxon>Metazoa</taxon>
        <taxon>Ecdysozoa</taxon>
        <taxon>Nematoda</taxon>
        <taxon>Chromadorea</taxon>
        <taxon>Rhabditida</taxon>
        <taxon>Tylenchina</taxon>
        <taxon>Tylenchomorpha</taxon>
        <taxon>Tylenchoidea</taxon>
        <taxon>Meloidogynidae</taxon>
        <taxon>Meloidogyninae</taxon>
        <taxon>Meloidogyne</taxon>
    </lineage>
</organism>
<dbReference type="GO" id="GO:0019236">
    <property type="term" value="P:response to pheromone"/>
    <property type="evidence" value="ECO:0007669"/>
    <property type="project" value="InterPro"/>
</dbReference>
<feature type="domain" description="GPR180/TMEM145 transmembrane" evidence="8">
    <location>
        <begin position="206"/>
        <end position="426"/>
    </location>
</feature>
<gene>
    <name evidence="10" type="ORF">MENT_LOCUS22634</name>
</gene>
<dbReference type="AlphaFoldDB" id="A0A6V7V892"/>
<reference evidence="10 11" key="1">
    <citation type="submission" date="2020-08" db="EMBL/GenBank/DDBJ databases">
        <authorList>
            <person name="Koutsovoulos G."/>
            <person name="Danchin GJ E."/>
        </authorList>
    </citation>
    <scope>NUCLEOTIDE SEQUENCE [LARGE SCALE GENOMIC DNA]</scope>
</reference>
<keyword evidence="7" id="KW-0732">Signal</keyword>
<feature type="signal peptide" evidence="7">
    <location>
        <begin position="1"/>
        <end position="21"/>
    </location>
</feature>
<evidence type="ECO:0000256" key="2">
    <source>
        <dbReference type="ARBA" id="ARBA00022692"/>
    </source>
</evidence>
<feature type="transmembrane region" description="Helical" evidence="6">
    <location>
        <begin position="376"/>
        <end position="402"/>
    </location>
</feature>
<feature type="transmembrane region" description="Helical" evidence="6">
    <location>
        <begin position="200"/>
        <end position="224"/>
    </location>
</feature>
<comment type="caution">
    <text evidence="10">The sequence shown here is derived from an EMBL/GenBank/DDBJ whole genome shotgun (WGS) entry which is preliminary data.</text>
</comment>
<dbReference type="InterPro" id="IPR019336">
    <property type="entry name" value="GPR180/TMEM145_TM"/>
</dbReference>
<feature type="transmembrane region" description="Helical" evidence="6">
    <location>
        <begin position="343"/>
        <end position="364"/>
    </location>
</feature>
<protein>
    <submittedName>
        <fullName evidence="10">Uncharacterized protein</fullName>
    </submittedName>
</protein>
<feature type="transmembrane region" description="Helical" evidence="6">
    <location>
        <begin position="309"/>
        <end position="331"/>
    </location>
</feature>
<evidence type="ECO:0000259" key="8">
    <source>
        <dbReference type="Pfam" id="PF10192"/>
    </source>
</evidence>
<name>A0A6V7V892_MELEN</name>
<evidence type="ECO:0000256" key="7">
    <source>
        <dbReference type="SAM" id="SignalP"/>
    </source>
</evidence>
<evidence type="ECO:0000256" key="1">
    <source>
        <dbReference type="ARBA" id="ARBA00004141"/>
    </source>
</evidence>